<organism evidence="2 3">
    <name type="scientific">Piloderma croceum (strain F 1598)</name>
    <dbReference type="NCBI Taxonomy" id="765440"/>
    <lineage>
        <taxon>Eukaryota</taxon>
        <taxon>Fungi</taxon>
        <taxon>Dikarya</taxon>
        <taxon>Basidiomycota</taxon>
        <taxon>Agaricomycotina</taxon>
        <taxon>Agaricomycetes</taxon>
        <taxon>Agaricomycetidae</taxon>
        <taxon>Atheliales</taxon>
        <taxon>Atheliaceae</taxon>
        <taxon>Piloderma</taxon>
    </lineage>
</organism>
<reference evidence="3" key="2">
    <citation type="submission" date="2015-01" db="EMBL/GenBank/DDBJ databases">
        <title>Evolutionary Origins and Diversification of the Mycorrhizal Mutualists.</title>
        <authorList>
            <consortium name="DOE Joint Genome Institute"/>
            <consortium name="Mycorrhizal Genomics Consortium"/>
            <person name="Kohler A."/>
            <person name="Kuo A."/>
            <person name="Nagy L.G."/>
            <person name="Floudas D."/>
            <person name="Copeland A."/>
            <person name="Barry K.W."/>
            <person name="Cichocki N."/>
            <person name="Veneault-Fourrey C."/>
            <person name="LaButti K."/>
            <person name="Lindquist E.A."/>
            <person name="Lipzen A."/>
            <person name="Lundell T."/>
            <person name="Morin E."/>
            <person name="Murat C."/>
            <person name="Riley R."/>
            <person name="Ohm R."/>
            <person name="Sun H."/>
            <person name="Tunlid A."/>
            <person name="Henrissat B."/>
            <person name="Grigoriev I.V."/>
            <person name="Hibbett D.S."/>
            <person name="Martin F."/>
        </authorList>
    </citation>
    <scope>NUCLEOTIDE SEQUENCE [LARGE SCALE GENOMIC DNA]</scope>
    <source>
        <strain evidence="3">F 1598</strain>
    </source>
</reference>
<evidence type="ECO:0000313" key="3">
    <source>
        <dbReference type="Proteomes" id="UP000054166"/>
    </source>
</evidence>
<gene>
    <name evidence="2" type="ORF">PILCRDRAFT_82220</name>
</gene>
<evidence type="ECO:0000313" key="2">
    <source>
        <dbReference type="EMBL" id="KIM72050.1"/>
    </source>
</evidence>
<feature type="non-terminal residue" evidence="2">
    <location>
        <position position="1"/>
    </location>
</feature>
<proteinExistence type="predicted"/>
<dbReference type="HOGENOM" id="CLU_004591_0_2_1"/>
<dbReference type="OrthoDB" id="2506088at2759"/>
<protein>
    <submittedName>
        <fullName evidence="2">Uncharacterized protein</fullName>
    </submittedName>
</protein>
<sequence>PIHCFKADTQTTVRVILQVPVLPADNPQQSEEASHMGGNVNCKSRKSTKGGPHEVTESDTGYHELYMTLQTATGIKDKIAQHWIEILLAKAREMKKASPGRSSEDIARDLEAWFIAQPGDKINPLLLVEGLDPSQDTPVEILHTILLGIIKYCWHNLHTSWKEVQQNLFVICLQSTDLDSLSVPPIRAAYIMQYRNGLIGKHFKTLMQTMVFHVHDLVSNEQFTLIKAIGLLGALLWDPEIDDMDGYLHDLEILIGNVLDAFALIDPAKIIDKMKLQVLPNLVDDIRHFRPTIRYSTEIFECFNVIFRLCSMLSNHQAPSRDIANKFASMDQLKHMLSGGYWKVDNEWVRTGSKVRNILRKDTFIQRHLGWVPTITPVPGESPLS</sequence>
<dbReference type="Proteomes" id="UP000054166">
    <property type="component" value="Unassembled WGS sequence"/>
</dbReference>
<reference evidence="2 3" key="1">
    <citation type="submission" date="2014-04" db="EMBL/GenBank/DDBJ databases">
        <authorList>
            <consortium name="DOE Joint Genome Institute"/>
            <person name="Kuo A."/>
            <person name="Tarkka M."/>
            <person name="Buscot F."/>
            <person name="Kohler A."/>
            <person name="Nagy L.G."/>
            <person name="Floudas D."/>
            <person name="Copeland A."/>
            <person name="Barry K.W."/>
            <person name="Cichocki N."/>
            <person name="Veneault-Fourrey C."/>
            <person name="LaButti K."/>
            <person name="Lindquist E.A."/>
            <person name="Lipzen A."/>
            <person name="Lundell T."/>
            <person name="Morin E."/>
            <person name="Murat C."/>
            <person name="Sun H."/>
            <person name="Tunlid A."/>
            <person name="Henrissat B."/>
            <person name="Grigoriev I.V."/>
            <person name="Hibbett D.S."/>
            <person name="Martin F."/>
            <person name="Nordberg H.P."/>
            <person name="Cantor M.N."/>
            <person name="Hua S.X."/>
        </authorList>
    </citation>
    <scope>NUCLEOTIDE SEQUENCE [LARGE SCALE GENOMIC DNA]</scope>
    <source>
        <strain evidence="2 3">F 1598</strain>
    </source>
</reference>
<keyword evidence="3" id="KW-1185">Reference proteome</keyword>
<feature type="region of interest" description="Disordered" evidence="1">
    <location>
        <begin position="26"/>
        <end position="57"/>
    </location>
</feature>
<dbReference type="AlphaFoldDB" id="A0A0C3EHB2"/>
<dbReference type="InParanoid" id="A0A0C3EHB2"/>
<dbReference type="EMBL" id="KN833169">
    <property type="protein sequence ID" value="KIM72050.1"/>
    <property type="molecule type" value="Genomic_DNA"/>
</dbReference>
<name>A0A0C3EHB2_PILCF</name>
<dbReference type="STRING" id="765440.A0A0C3EHB2"/>
<dbReference type="PANTHER" id="PTHR31912:SF34">
    <property type="entry name" value="NOTOCHORD-RELATED PROTEIN"/>
    <property type="match status" value="1"/>
</dbReference>
<evidence type="ECO:0000256" key="1">
    <source>
        <dbReference type="SAM" id="MobiDB-lite"/>
    </source>
</evidence>
<dbReference type="PANTHER" id="PTHR31912">
    <property type="entry name" value="IP13529P"/>
    <property type="match status" value="1"/>
</dbReference>
<accession>A0A0C3EHB2</accession>